<reference evidence="2" key="1">
    <citation type="submission" date="2010-04" db="EMBL/GenBank/DDBJ databases">
        <authorList>
            <person name="Reid K.E."/>
            <person name="Liao N."/>
            <person name="Chan S."/>
            <person name="Docking R."/>
            <person name="Taylor G."/>
            <person name="Moore R."/>
            <person name="Mayo M."/>
            <person name="Munro S."/>
            <person name="King J."/>
            <person name="Yanchuk A."/>
            <person name="Holt R."/>
            <person name="Jones S."/>
            <person name="Marra M."/>
            <person name="Ritland C.E."/>
            <person name="Ritland K."/>
            <person name="Bohlmann J."/>
        </authorList>
    </citation>
    <scope>NUCLEOTIDE SEQUENCE</scope>
    <source>
        <tissue evidence="2">Buds collected with no treatment. Collection October 2007</tissue>
    </source>
</reference>
<evidence type="ECO:0000313" key="2">
    <source>
        <dbReference type="EMBL" id="ADE75793.1"/>
    </source>
</evidence>
<name>D5A8C4_PICSI</name>
<dbReference type="InterPro" id="IPR011051">
    <property type="entry name" value="RmlC_Cupin_sf"/>
</dbReference>
<evidence type="ECO:0000259" key="1">
    <source>
        <dbReference type="Pfam" id="PF05899"/>
    </source>
</evidence>
<protein>
    <recommendedName>
        <fullName evidence="1">(S)-ureidoglycine aminohydrolase cupin domain-containing protein</fullName>
    </recommendedName>
</protein>
<dbReference type="Pfam" id="PF05899">
    <property type="entry name" value="Cupin_3"/>
    <property type="match status" value="1"/>
</dbReference>
<dbReference type="Gene3D" id="2.60.120.10">
    <property type="entry name" value="Jelly Rolls"/>
    <property type="match status" value="1"/>
</dbReference>
<dbReference type="AlphaFoldDB" id="D5A8C4"/>
<dbReference type="PANTHER" id="PTHR33271">
    <property type="entry name" value="OS04G0445200 PROTEIN"/>
    <property type="match status" value="1"/>
</dbReference>
<dbReference type="InterPro" id="IPR008579">
    <property type="entry name" value="UGlyAH_Cupin_dom"/>
</dbReference>
<feature type="domain" description="(S)-ureidoglycine aminohydrolase cupin" evidence="1">
    <location>
        <begin position="60"/>
        <end position="132"/>
    </location>
</feature>
<accession>D5A8C4</accession>
<dbReference type="EMBL" id="BT122412">
    <property type="protein sequence ID" value="ADE75793.1"/>
    <property type="molecule type" value="mRNA"/>
</dbReference>
<organism evidence="2">
    <name type="scientific">Picea sitchensis</name>
    <name type="common">Sitka spruce</name>
    <name type="synonym">Pinus sitchensis</name>
    <dbReference type="NCBI Taxonomy" id="3332"/>
    <lineage>
        <taxon>Eukaryota</taxon>
        <taxon>Viridiplantae</taxon>
        <taxon>Streptophyta</taxon>
        <taxon>Embryophyta</taxon>
        <taxon>Tracheophyta</taxon>
        <taxon>Spermatophyta</taxon>
        <taxon>Pinopsida</taxon>
        <taxon>Pinidae</taxon>
        <taxon>Conifers I</taxon>
        <taxon>Pinales</taxon>
        <taxon>Pinaceae</taxon>
        <taxon>Picea</taxon>
    </lineage>
</organism>
<proteinExistence type="evidence at transcript level"/>
<dbReference type="SUPFAM" id="SSF51182">
    <property type="entry name" value="RmlC-like cupins"/>
    <property type="match status" value="1"/>
</dbReference>
<dbReference type="InterPro" id="IPR014710">
    <property type="entry name" value="RmlC-like_jellyroll"/>
</dbReference>
<sequence>MATVPCFSTTPTRVRTHRSAHLPPQFGPRRSPTSVTARIKKPVEELYNIRPERNVAEERLEELGVSRWERWESGKCKLKWEWHVDQLVYITKGSVRVVPRDCKDEAWFYEGDLVRYPKWLEAALYFQGPYEERYRFLAYGDDLSL</sequence>
<dbReference type="PANTHER" id="PTHR33271:SF7">
    <property type="entry name" value="PLASTID TRANSCRIPTIONALLY ACTIVE 18"/>
    <property type="match status" value="1"/>
</dbReference>